<keyword evidence="2" id="KW-0378">Hydrolase</keyword>
<dbReference type="Pfam" id="PF00270">
    <property type="entry name" value="DEAD"/>
    <property type="match status" value="1"/>
</dbReference>
<feature type="compositionally biased region" description="Low complexity" evidence="7">
    <location>
        <begin position="420"/>
        <end position="429"/>
    </location>
</feature>
<evidence type="ECO:0000256" key="4">
    <source>
        <dbReference type="ARBA" id="ARBA00022840"/>
    </source>
</evidence>
<dbReference type="InterPro" id="IPR027417">
    <property type="entry name" value="P-loop_NTPase"/>
</dbReference>
<dbReference type="InterPro" id="IPR044742">
    <property type="entry name" value="DEAD/DEAH_RhlB"/>
</dbReference>
<evidence type="ECO:0000256" key="5">
    <source>
        <dbReference type="ARBA" id="ARBA00038437"/>
    </source>
</evidence>
<dbReference type="EMBL" id="BMXE01000002">
    <property type="protein sequence ID" value="GHB26589.1"/>
    <property type="molecule type" value="Genomic_DNA"/>
</dbReference>
<protein>
    <submittedName>
        <fullName evidence="11">DEAD/DEAH box helicase</fullName>
    </submittedName>
</protein>
<evidence type="ECO:0000313" key="11">
    <source>
        <dbReference type="EMBL" id="GHB26589.1"/>
    </source>
</evidence>
<evidence type="ECO:0000256" key="6">
    <source>
        <dbReference type="PROSITE-ProRule" id="PRU00552"/>
    </source>
</evidence>
<evidence type="ECO:0000256" key="7">
    <source>
        <dbReference type="SAM" id="MobiDB-lite"/>
    </source>
</evidence>
<dbReference type="PROSITE" id="PS51195">
    <property type="entry name" value="Q_MOTIF"/>
    <property type="match status" value="1"/>
</dbReference>
<keyword evidence="4" id="KW-0067">ATP-binding</keyword>
<evidence type="ECO:0000259" key="8">
    <source>
        <dbReference type="PROSITE" id="PS51192"/>
    </source>
</evidence>
<dbReference type="InterPro" id="IPR014001">
    <property type="entry name" value="Helicase_ATP-bd"/>
</dbReference>
<evidence type="ECO:0000256" key="2">
    <source>
        <dbReference type="ARBA" id="ARBA00022801"/>
    </source>
</evidence>
<comment type="similarity">
    <text evidence="5">Belongs to the DEAD box helicase family.</text>
</comment>
<dbReference type="InterPro" id="IPR050079">
    <property type="entry name" value="DEAD_box_RNA_helicase"/>
</dbReference>
<evidence type="ECO:0000259" key="10">
    <source>
        <dbReference type="PROSITE" id="PS51195"/>
    </source>
</evidence>
<dbReference type="SMART" id="SM00490">
    <property type="entry name" value="HELICc"/>
    <property type="match status" value="1"/>
</dbReference>
<feature type="short sequence motif" description="Q motif" evidence="6">
    <location>
        <begin position="2"/>
        <end position="30"/>
    </location>
</feature>
<dbReference type="PROSITE" id="PS51192">
    <property type="entry name" value="HELICASE_ATP_BIND_1"/>
    <property type="match status" value="1"/>
</dbReference>
<evidence type="ECO:0000313" key="12">
    <source>
        <dbReference type="Proteomes" id="UP000637980"/>
    </source>
</evidence>
<dbReference type="CDD" id="cd18787">
    <property type="entry name" value="SF2_C_DEAD"/>
    <property type="match status" value="1"/>
</dbReference>
<organism evidence="11 12">
    <name type="scientific">Pseudovibrio japonicus</name>
    <dbReference type="NCBI Taxonomy" id="366534"/>
    <lineage>
        <taxon>Bacteria</taxon>
        <taxon>Pseudomonadati</taxon>
        <taxon>Pseudomonadota</taxon>
        <taxon>Alphaproteobacteria</taxon>
        <taxon>Hyphomicrobiales</taxon>
        <taxon>Stappiaceae</taxon>
        <taxon>Pseudovibrio</taxon>
    </lineage>
</organism>
<reference evidence="12" key="1">
    <citation type="journal article" date="2019" name="Int. J. Syst. Evol. Microbiol.">
        <title>The Global Catalogue of Microorganisms (GCM) 10K type strain sequencing project: providing services to taxonomists for standard genome sequencing and annotation.</title>
        <authorList>
            <consortium name="The Broad Institute Genomics Platform"/>
            <consortium name="The Broad Institute Genome Sequencing Center for Infectious Disease"/>
            <person name="Wu L."/>
            <person name="Ma J."/>
        </authorList>
    </citation>
    <scope>NUCLEOTIDE SEQUENCE [LARGE SCALE GENOMIC DNA]</scope>
    <source>
        <strain evidence="12">KCTC 12861</strain>
    </source>
</reference>
<dbReference type="GO" id="GO:0004386">
    <property type="term" value="F:helicase activity"/>
    <property type="evidence" value="ECO:0007669"/>
    <property type="project" value="UniProtKB-KW"/>
</dbReference>
<dbReference type="Proteomes" id="UP000637980">
    <property type="component" value="Unassembled WGS sequence"/>
</dbReference>
<sequence length="456" mass="49679">MTDFDKLGVAKPFQIALKAKGYSEPTPIQENAIPSILEGKDLLGLAQTGTGKTAAFAVPLLQRLLESRFRAAPKSVRSLILTPTRELADQITKNIKAYSGRTKMYTSCVVGGVPFPPQFRALQRGLDVLVATPGRLLDLHRKNGVSFDELEIFVLDEADQMLDMGFIAELEEIAYLLPKKRQTLLFSATMPAEIRELADRFLIDPVEVSTAPPATTVETVTQKIAHLESDAKYPLLKELLASDECERALVFTLTKKGSARLAARLNAEDVPAEAIHGDMSQAERQKTLDKFKRGQLKTLVATDVAARGIDVSDISHVVNFDMPNATENYVHRIGRTARAGKSGTAITFCLPEDRGMLRAVQKLIGKKIAEMDGYTFFPSDREPKSARSNAQVAGKKQKFGGQRKGPGGGKFAQKPKGKSAAKPGKQAPPRRSPSKPSQEASTPEGGNAGYLKRKKP</sequence>
<dbReference type="PROSITE" id="PS51194">
    <property type="entry name" value="HELICASE_CTER"/>
    <property type="match status" value="1"/>
</dbReference>
<feature type="domain" description="Helicase ATP-binding" evidence="8">
    <location>
        <begin position="33"/>
        <end position="208"/>
    </location>
</feature>
<name>A0ABQ3EAW4_9HYPH</name>
<feature type="domain" description="DEAD-box RNA helicase Q" evidence="10">
    <location>
        <begin position="2"/>
        <end position="30"/>
    </location>
</feature>
<dbReference type="SMART" id="SM00487">
    <property type="entry name" value="DEXDc"/>
    <property type="match status" value="1"/>
</dbReference>
<evidence type="ECO:0000256" key="3">
    <source>
        <dbReference type="ARBA" id="ARBA00022806"/>
    </source>
</evidence>
<dbReference type="RefSeq" id="WP_189436013.1">
    <property type="nucleotide sequence ID" value="NZ_BMXE01000002.1"/>
</dbReference>
<gene>
    <name evidence="11" type="ORF">GCM10007094_13620</name>
</gene>
<dbReference type="InterPro" id="IPR011545">
    <property type="entry name" value="DEAD/DEAH_box_helicase_dom"/>
</dbReference>
<dbReference type="Gene3D" id="3.40.50.300">
    <property type="entry name" value="P-loop containing nucleotide triphosphate hydrolases"/>
    <property type="match status" value="2"/>
</dbReference>
<dbReference type="PANTHER" id="PTHR47959">
    <property type="entry name" value="ATP-DEPENDENT RNA HELICASE RHLE-RELATED"/>
    <property type="match status" value="1"/>
</dbReference>
<keyword evidence="3 11" id="KW-0347">Helicase</keyword>
<dbReference type="InterPro" id="IPR001650">
    <property type="entry name" value="Helicase_C-like"/>
</dbReference>
<evidence type="ECO:0000259" key="9">
    <source>
        <dbReference type="PROSITE" id="PS51194"/>
    </source>
</evidence>
<dbReference type="InterPro" id="IPR014014">
    <property type="entry name" value="RNA_helicase_DEAD_Q_motif"/>
</dbReference>
<dbReference type="PANTHER" id="PTHR47959:SF13">
    <property type="entry name" value="ATP-DEPENDENT RNA HELICASE RHLE"/>
    <property type="match status" value="1"/>
</dbReference>
<proteinExistence type="inferred from homology"/>
<accession>A0ABQ3EAW4</accession>
<feature type="region of interest" description="Disordered" evidence="7">
    <location>
        <begin position="376"/>
        <end position="456"/>
    </location>
</feature>
<dbReference type="SUPFAM" id="SSF52540">
    <property type="entry name" value="P-loop containing nucleoside triphosphate hydrolases"/>
    <property type="match status" value="1"/>
</dbReference>
<dbReference type="CDD" id="cd00268">
    <property type="entry name" value="DEADc"/>
    <property type="match status" value="1"/>
</dbReference>
<comment type="caution">
    <text evidence="11">The sequence shown here is derived from an EMBL/GenBank/DDBJ whole genome shotgun (WGS) entry which is preliminary data.</text>
</comment>
<keyword evidence="12" id="KW-1185">Reference proteome</keyword>
<keyword evidence="1" id="KW-0547">Nucleotide-binding</keyword>
<evidence type="ECO:0000256" key="1">
    <source>
        <dbReference type="ARBA" id="ARBA00022741"/>
    </source>
</evidence>
<feature type="domain" description="Helicase C-terminal" evidence="9">
    <location>
        <begin position="235"/>
        <end position="384"/>
    </location>
</feature>
<dbReference type="Pfam" id="PF00271">
    <property type="entry name" value="Helicase_C"/>
    <property type="match status" value="1"/>
</dbReference>